<evidence type="ECO:0000256" key="1">
    <source>
        <dbReference type="SAM" id="MobiDB-lite"/>
    </source>
</evidence>
<dbReference type="SUPFAM" id="SSF56436">
    <property type="entry name" value="C-type lectin-like"/>
    <property type="match status" value="1"/>
</dbReference>
<sequence>MKKNIIKLTKGVITISISVAMISLASCNKKEEEITQKPSVENTQEPKNETPETPNAETLNPLLKELDVVLVEGGTFLMGSSTKDKQSQGDEKPQHNVTLSDFKVSKYEITNAQYAKFLTAKGNQTEDRKKWYQGFDIEQKGDVFTPKDGMENHPVVRVSWYGAKAYAEWLGGKLPTEAEFEYILRGGNKRVNQDGIFADEDGIGDNIGDYAWYRANSGGRLHPVGEKKPNELGLYDVNGNVWEWTADWYGYYPSTDQTNPTGPERGTYRVRRGASFSCLHDKCRIANRGTYIARDGQANIGFRVVFPAK</sequence>
<feature type="region of interest" description="Disordered" evidence="1">
    <location>
        <begin position="31"/>
        <end position="59"/>
    </location>
</feature>
<dbReference type="Proteomes" id="UP000217348">
    <property type="component" value="Chromosome"/>
</dbReference>
<keyword evidence="3" id="KW-0418">Kinase</keyword>
<feature type="domain" description="Sulfatase-modifying factor enzyme-like" evidence="2">
    <location>
        <begin position="67"/>
        <end position="305"/>
    </location>
</feature>
<gene>
    <name evidence="3" type="ORF">CGC58_06710</name>
</gene>
<dbReference type="GO" id="GO:0004674">
    <property type="term" value="F:protein serine/threonine kinase activity"/>
    <property type="evidence" value="ECO:0007669"/>
    <property type="project" value="UniProtKB-KW"/>
</dbReference>
<dbReference type="Pfam" id="PF03781">
    <property type="entry name" value="FGE-sulfatase"/>
    <property type="match status" value="1"/>
</dbReference>
<dbReference type="GO" id="GO:0120147">
    <property type="term" value="F:formylglycine-generating oxidase activity"/>
    <property type="evidence" value="ECO:0007669"/>
    <property type="project" value="TreeGrafter"/>
</dbReference>
<organism evidence="3 4">
    <name type="scientific">Capnocytophaga stomatis</name>
    <dbReference type="NCBI Taxonomy" id="1848904"/>
    <lineage>
        <taxon>Bacteria</taxon>
        <taxon>Pseudomonadati</taxon>
        <taxon>Bacteroidota</taxon>
        <taxon>Flavobacteriia</taxon>
        <taxon>Flavobacteriales</taxon>
        <taxon>Flavobacteriaceae</taxon>
        <taxon>Capnocytophaga</taxon>
    </lineage>
</organism>
<dbReference type="OrthoDB" id="9768004at2"/>
<evidence type="ECO:0000313" key="3">
    <source>
        <dbReference type="EMBL" id="ATA89443.1"/>
    </source>
</evidence>
<evidence type="ECO:0000313" key="4">
    <source>
        <dbReference type="Proteomes" id="UP000217348"/>
    </source>
</evidence>
<keyword evidence="3" id="KW-0808">Transferase</keyword>
<proteinExistence type="predicted"/>
<dbReference type="RefSeq" id="WP_095896023.1">
    <property type="nucleotide sequence ID" value="NZ_BOPK01000010.1"/>
</dbReference>
<dbReference type="AlphaFoldDB" id="A0A250FWI2"/>
<dbReference type="EMBL" id="CP022387">
    <property type="protein sequence ID" value="ATA89443.1"/>
    <property type="molecule type" value="Genomic_DNA"/>
</dbReference>
<dbReference type="InterPro" id="IPR016187">
    <property type="entry name" value="CTDL_fold"/>
</dbReference>
<keyword evidence="3" id="KW-0723">Serine/threonine-protein kinase</keyword>
<dbReference type="InterPro" id="IPR042095">
    <property type="entry name" value="SUMF_sf"/>
</dbReference>
<dbReference type="PANTHER" id="PTHR23150:SF19">
    <property type="entry name" value="FORMYLGLYCINE-GENERATING ENZYME"/>
    <property type="match status" value="1"/>
</dbReference>
<dbReference type="InterPro" id="IPR051043">
    <property type="entry name" value="Sulfatase_Mod_Factor_Kinase"/>
</dbReference>
<dbReference type="Gene3D" id="3.90.1580.10">
    <property type="entry name" value="paralog of FGE (formylglycine-generating enzyme)"/>
    <property type="match status" value="1"/>
</dbReference>
<dbReference type="KEGG" id="csto:CGC58_06710"/>
<reference evidence="4" key="1">
    <citation type="submission" date="2017-06" db="EMBL/GenBank/DDBJ databases">
        <title>Capnocytophaga spp. assemblies.</title>
        <authorList>
            <person name="Gulvik C.A."/>
        </authorList>
    </citation>
    <scope>NUCLEOTIDE SEQUENCE [LARGE SCALE GENOMIC DNA]</scope>
    <source>
        <strain evidence="4">H2177</strain>
    </source>
</reference>
<dbReference type="InterPro" id="IPR005532">
    <property type="entry name" value="SUMF_dom"/>
</dbReference>
<evidence type="ECO:0000259" key="2">
    <source>
        <dbReference type="Pfam" id="PF03781"/>
    </source>
</evidence>
<dbReference type="PROSITE" id="PS51257">
    <property type="entry name" value="PROKAR_LIPOPROTEIN"/>
    <property type="match status" value="1"/>
</dbReference>
<dbReference type="PANTHER" id="PTHR23150">
    <property type="entry name" value="SULFATASE MODIFYING FACTOR 1, 2"/>
    <property type="match status" value="1"/>
</dbReference>
<name>A0A250FWI2_9FLAO</name>
<accession>A0A250FWI2</accession>
<protein>
    <submittedName>
        <fullName evidence="3">Serine/threonine protein kinase</fullName>
    </submittedName>
</protein>